<proteinExistence type="predicted"/>
<reference evidence="2" key="1">
    <citation type="submission" date="2020-07" db="EMBL/GenBank/DDBJ databases">
        <title>Multicomponent nature underlies the extraordinary mechanical properties of spider dragline silk.</title>
        <authorList>
            <person name="Kono N."/>
            <person name="Nakamura H."/>
            <person name="Mori M."/>
            <person name="Yoshida Y."/>
            <person name="Ohtoshi R."/>
            <person name="Malay A.D."/>
            <person name="Moran D.A.P."/>
            <person name="Tomita M."/>
            <person name="Numata K."/>
            <person name="Arakawa K."/>
        </authorList>
    </citation>
    <scope>NUCLEOTIDE SEQUENCE</scope>
</reference>
<dbReference type="EMBL" id="BMAO01038283">
    <property type="protein sequence ID" value="GFR23727.1"/>
    <property type="molecule type" value="Genomic_DNA"/>
</dbReference>
<accession>A0A8X6LWZ1</accession>
<organism evidence="2 3">
    <name type="scientific">Trichonephila clavata</name>
    <name type="common">Joro spider</name>
    <name type="synonym">Nephila clavata</name>
    <dbReference type="NCBI Taxonomy" id="2740835"/>
    <lineage>
        <taxon>Eukaryota</taxon>
        <taxon>Metazoa</taxon>
        <taxon>Ecdysozoa</taxon>
        <taxon>Arthropoda</taxon>
        <taxon>Chelicerata</taxon>
        <taxon>Arachnida</taxon>
        <taxon>Araneae</taxon>
        <taxon>Araneomorphae</taxon>
        <taxon>Entelegynae</taxon>
        <taxon>Araneoidea</taxon>
        <taxon>Nephilidae</taxon>
        <taxon>Trichonephila</taxon>
    </lineage>
</organism>
<evidence type="ECO:0000256" key="1">
    <source>
        <dbReference type="SAM" id="MobiDB-lite"/>
    </source>
</evidence>
<dbReference type="AlphaFoldDB" id="A0A8X6LWZ1"/>
<evidence type="ECO:0000313" key="3">
    <source>
        <dbReference type="Proteomes" id="UP000887116"/>
    </source>
</evidence>
<comment type="caution">
    <text evidence="2">The sequence shown here is derived from an EMBL/GenBank/DDBJ whole genome shotgun (WGS) entry which is preliminary data.</text>
</comment>
<evidence type="ECO:0000313" key="2">
    <source>
        <dbReference type="EMBL" id="GFR23727.1"/>
    </source>
</evidence>
<dbReference type="Proteomes" id="UP000887116">
    <property type="component" value="Unassembled WGS sequence"/>
</dbReference>
<protein>
    <submittedName>
        <fullName evidence="2">Uncharacterized protein</fullName>
    </submittedName>
</protein>
<feature type="compositionally biased region" description="Basic and acidic residues" evidence="1">
    <location>
        <begin position="25"/>
        <end position="36"/>
    </location>
</feature>
<feature type="region of interest" description="Disordered" evidence="1">
    <location>
        <begin position="94"/>
        <end position="142"/>
    </location>
</feature>
<gene>
    <name evidence="2" type="ORF">TNCT_604101</name>
</gene>
<name>A0A8X6LWZ1_TRICU</name>
<feature type="region of interest" description="Disordered" evidence="1">
    <location>
        <begin position="16"/>
        <end position="36"/>
    </location>
</feature>
<keyword evidence="3" id="KW-1185">Reference proteome</keyword>
<sequence length="220" mass="25695">MRRTSYRSLVILEPTGALQTPGPETTRRPFRKENPPFDFDRHLRRCVSTGSIVRHPIHEIRPFFRESFENVAFRTGTLKFSRHFEKLLRRKTRTERVTGSNLRRRVGPSRGTRKYEIRDPGPNPGPLRGGPENAPGPRSRTGVRDAREIYLGRTRRRRFPAIFGALPQRGPVEKGARGRLREAGDPKVDGISEFRFRIRARLAETDRNLDFRKIRERFRN</sequence>